<accession>A0ABS4ZR61</accession>
<sequence>MMEFETRQIVIAHEVMWEAISEWAGKRGLRLVQIPGSGYAEDDLPAYIFSPIDPTKLR</sequence>
<dbReference type="EMBL" id="JAGIOP010000002">
    <property type="protein sequence ID" value="MBP2451982.1"/>
    <property type="molecule type" value="Genomic_DNA"/>
</dbReference>
<organism evidence="1 2">
    <name type="scientific">Mycolicibacterium lutetiense</name>
    <dbReference type="NCBI Taxonomy" id="1641992"/>
    <lineage>
        <taxon>Bacteria</taxon>
        <taxon>Bacillati</taxon>
        <taxon>Actinomycetota</taxon>
        <taxon>Actinomycetes</taxon>
        <taxon>Mycobacteriales</taxon>
        <taxon>Mycobacteriaceae</taxon>
        <taxon>Mycolicibacterium</taxon>
    </lineage>
</organism>
<proteinExistence type="predicted"/>
<evidence type="ECO:0000313" key="1">
    <source>
        <dbReference type="EMBL" id="MBP2451982.1"/>
    </source>
</evidence>
<comment type="caution">
    <text evidence="1">The sequence shown here is derived from an EMBL/GenBank/DDBJ whole genome shotgun (WGS) entry which is preliminary data.</text>
</comment>
<evidence type="ECO:0000313" key="2">
    <source>
        <dbReference type="Proteomes" id="UP000694460"/>
    </source>
</evidence>
<name>A0ABS4ZR61_9MYCO</name>
<reference evidence="1 2" key="1">
    <citation type="submission" date="2021-03" db="EMBL/GenBank/DDBJ databases">
        <title>Sequencing the genomes of 1000 actinobacteria strains.</title>
        <authorList>
            <person name="Klenk H.-P."/>
        </authorList>
    </citation>
    <scope>NUCLEOTIDE SEQUENCE [LARGE SCALE GENOMIC DNA]</scope>
    <source>
        <strain evidence="1 2">DSM 46713</strain>
    </source>
</reference>
<dbReference type="Proteomes" id="UP000694460">
    <property type="component" value="Unassembled WGS sequence"/>
</dbReference>
<keyword evidence="2" id="KW-1185">Reference proteome</keyword>
<gene>
    <name evidence="1" type="ORF">JOF57_001895</name>
</gene>
<protein>
    <submittedName>
        <fullName evidence="1">Uncharacterized protein</fullName>
    </submittedName>
</protein>